<dbReference type="PROSITE" id="PS00108">
    <property type="entry name" value="PROTEIN_KINASE_ST"/>
    <property type="match status" value="1"/>
</dbReference>
<evidence type="ECO:0000259" key="7">
    <source>
        <dbReference type="PROSITE" id="PS50011"/>
    </source>
</evidence>
<dbReference type="SMART" id="SM00220">
    <property type="entry name" value="S_TKc"/>
    <property type="match status" value="1"/>
</dbReference>
<accession>A0ABP6GWD6</accession>
<protein>
    <recommendedName>
        <fullName evidence="7">Protein kinase domain-containing protein</fullName>
    </recommendedName>
</protein>
<dbReference type="PROSITE" id="PS50011">
    <property type="entry name" value="PROTEIN_KINASE_DOM"/>
    <property type="match status" value="1"/>
</dbReference>
<dbReference type="PANTHER" id="PTHR43289">
    <property type="entry name" value="MITOGEN-ACTIVATED PROTEIN KINASE KINASE KINASE 20-RELATED"/>
    <property type="match status" value="1"/>
</dbReference>
<dbReference type="InterPro" id="IPR008271">
    <property type="entry name" value="Ser/Thr_kinase_AS"/>
</dbReference>
<feature type="domain" description="Protein kinase" evidence="7">
    <location>
        <begin position="10"/>
        <end position="273"/>
    </location>
</feature>
<gene>
    <name evidence="8" type="ORF">GCM10010439_50520</name>
</gene>
<feature type="transmembrane region" description="Helical" evidence="6">
    <location>
        <begin position="354"/>
        <end position="376"/>
    </location>
</feature>
<proteinExistence type="predicted"/>
<dbReference type="CDD" id="cd14014">
    <property type="entry name" value="STKc_PknB_like"/>
    <property type="match status" value="1"/>
</dbReference>
<dbReference type="PROSITE" id="PS00107">
    <property type="entry name" value="PROTEIN_KINASE_ATP"/>
    <property type="match status" value="1"/>
</dbReference>
<dbReference type="InterPro" id="IPR017441">
    <property type="entry name" value="Protein_kinase_ATP_BS"/>
</dbReference>
<name>A0ABP6GWD6_9ACTN</name>
<evidence type="ECO:0000256" key="2">
    <source>
        <dbReference type="ARBA" id="ARBA00022741"/>
    </source>
</evidence>
<keyword evidence="6" id="KW-0812">Transmembrane</keyword>
<sequence>MEIPRQIGPYRPLDHLGSGGMGEVYLARAPNGSLLAVKTIRADLITRPDLRVRLRREAEAMSRVSGEHLAELVAYDLDAELPYLATRYVQGRSLRDLVAEEGPLPRAALWRLANGLARALAGVHGAGYLHRDLKPANVMVVDGSPVVIDFGISHALDETRLSRHGRASGTPAYMAPELIAEGRAEPAGDVYSWAATVAYAATGQDAHWSALGPVALAKALFSTEELSPDFREILDAAFASDPRDRPSAGELVERLARLAPVTGADLHLDHPYEAGATTVTLTLPGGRQVSLDLPPDVQPGITLRFPWQGSLGRNGGPPGTLYLHLEFHTHSQSSPVVPKGVSLETISKNSRRSFTLVMGAAVLVCVLAGFFAFGGWRSEKKMLEGKPEAYSSKGSRSSKVYLDLPYACSVLKEDLVRNLLPEFGSPRVSSRSLDQERVCQVTEKARESIRELRVEFILVTASSPEQLAQRGVGLFRELQQFARDDPYAQAIQEDFPLGDMAFSYVWGEGESNVIFVTSLIGNVVVRAEFREGGRKLSPIEKSAALENVKKLARSVVEKLPEQVVEARPTS</sequence>
<dbReference type="InterPro" id="IPR000719">
    <property type="entry name" value="Prot_kinase_dom"/>
</dbReference>
<dbReference type="InterPro" id="IPR008971">
    <property type="entry name" value="HSP40/DnaJ_pept-bd"/>
</dbReference>
<dbReference type="PANTHER" id="PTHR43289:SF34">
    <property type="entry name" value="SERINE_THREONINE-PROTEIN KINASE YBDM-RELATED"/>
    <property type="match status" value="1"/>
</dbReference>
<evidence type="ECO:0000256" key="1">
    <source>
        <dbReference type="ARBA" id="ARBA00022679"/>
    </source>
</evidence>
<keyword evidence="4 5" id="KW-0067">ATP-binding</keyword>
<dbReference type="Pfam" id="PF00069">
    <property type="entry name" value="Pkinase"/>
    <property type="match status" value="1"/>
</dbReference>
<dbReference type="RefSeq" id="WP_344453396.1">
    <property type="nucleotide sequence ID" value="NZ_BAAATZ010000021.1"/>
</dbReference>
<dbReference type="EMBL" id="BAAATZ010000021">
    <property type="protein sequence ID" value="GAA2732537.1"/>
    <property type="molecule type" value="Genomic_DNA"/>
</dbReference>
<feature type="binding site" evidence="5">
    <location>
        <position position="38"/>
    </location>
    <ligand>
        <name>ATP</name>
        <dbReference type="ChEBI" id="CHEBI:30616"/>
    </ligand>
</feature>
<evidence type="ECO:0000256" key="3">
    <source>
        <dbReference type="ARBA" id="ARBA00022777"/>
    </source>
</evidence>
<keyword evidence="2 5" id="KW-0547">Nucleotide-binding</keyword>
<dbReference type="Gene3D" id="1.10.510.10">
    <property type="entry name" value="Transferase(Phosphotransferase) domain 1"/>
    <property type="match status" value="1"/>
</dbReference>
<organism evidence="8 9">
    <name type="scientific">Actinocorallia aurantiaca</name>
    <dbReference type="NCBI Taxonomy" id="46204"/>
    <lineage>
        <taxon>Bacteria</taxon>
        <taxon>Bacillati</taxon>
        <taxon>Actinomycetota</taxon>
        <taxon>Actinomycetes</taxon>
        <taxon>Streptosporangiales</taxon>
        <taxon>Thermomonosporaceae</taxon>
        <taxon>Actinocorallia</taxon>
    </lineage>
</organism>
<keyword evidence="9" id="KW-1185">Reference proteome</keyword>
<evidence type="ECO:0000256" key="4">
    <source>
        <dbReference type="ARBA" id="ARBA00022840"/>
    </source>
</evidence>
<evidence type="ECO:0000256" key="5">
    <source>
        <dbReference type="PROSITE-ProRule" id="PRU10141"/>
    </source>
</evidence>
<keyword evidence="6" id="KW-1133">Transmembrane helix</keyword>
<evidence type="ECO:0000313" key="8">
    <source>
        <dbReference type="EMBL" id="GAA2732537.1"/>
    </source>
</evidence>
<comment type="caution">
    <text evidence="8">The sequence shown here is derived from an EMBL/GenBank/DDBJ whole genome shotgun (WGS) entry which is preliminary data.</text>
</comment>
<dbReference type="SUPFAM" id="SSF49493">
    <property type="entry name" value="HSP40/DnaJ peptide-binding domain"/>
    <property type="match status" value="1"/>
</dbReference>
<dbReference type="InterPro" id="IPR011009">
    <property type="entry name" value="Kinase-like_dom_sf"/>
</dbReference>
<evidence type="ECO:0000256" key="6">
    <source>
        <dbReference type="SAM" id="Phobius"/>
    </source>
</evidence>
<keyword evidence="6" id="KW-0472">Membrane</keyword>
<dbReference type="Gene3D" id="3.30.200.20">
    <property type="entry name" value="Phosphorylase Kinase, domain 1"/>
    <property type="match status" value="1"/>
</dbReference>
<evidence type="ECO:0000313" key="9">
    <source>
        <dbReference type="Proteomes" id="UP001501842"/>
    </source>
</evidence>
<dbReference type="Proteomes" id="UP001501842">
    <property type="component" value="Unassembled WGS sequence"/>
</dbReference>
<dbReference type="SUPFAM" id="SSF56112">
    <property type="entry name" value="Protein kinase-like (PK-like)"/>
    <property type="match status" value="1"/>
</dbReference>
<reference evidence="9" key="1">
    <citation type="journal article" date="2019" name="Int. J. Syst. Evol. Microbiol.">
        <title>The Global Catalogue of Microorganisms (GCM) 10K type strain sequencing project: providing services to taxonomists for standard genome sequencing and annotation.</title>
        <authorList>
            <consortium name="The Broad Institute Genomics Platform"/>
            <consortium name="The Broad Institute Genome Sequencing Center for Infectious Disease"/>
            <person name="Wu L."/>
            <person name="Ma J."/>
        </authorList>
    </citation>
    <scope>NUCLEOTIDE SEQUENCE [LARGE SCALE GENOMIC DNA]</scope>
    <source>
        <strain evidence="9">JCM 8201</strain>
    </source>
</reference>
<keyword evidence="3" id="KW-0418">Kinase</keyword>
<dbReference type="Gene3D" id="2.60.260.20">
    <property type="entry name" value="Urease metallochaperone UreE, N-terminal domain"/>
    <property type="match status" value="1"/>
</dbReference>
<keyword evidence="1" id="KW-0808">Transferase</keyword>